<evidence type="ECO:0000313" key="1">
    <source>
        <dbReference type="EMBL" id="AGU15621.1"/>
    </source>
</evidence>
<dbReference type="AlphaFoldDB" id="U3GZ33"/>
<organism evidence="1 2">
    <name type="scientific">Corynebacterium argentoratense DSM 44202</name>
    <dbReference type="NCBI Taxonomy" id="1348662"/>
    <lineage>
        <taxon>Bacteria</taxon>
        <taxon>Bacillati</taxon>
        <taxon>Actinomycetota</taxon>
        <taxon>Actinomycetes</taxon>
        <taxon>Mycobacteriales</taxon>
        <taxon>Corynebacteriaceae</taxon>
        <taxon>Corynebacterium</taxon>
    </lineage>
</organism>
<name>U3GZ33_9CORY</name>
<dbReference type="HOGENOM" id="CLU_2733132_0_0_11"/>
<proteinExistence type="predicted"/>
<evidence type="ECO:0000313" key="2">
    <source>
        <dbReference type="Proteomes" id="UP000016943"/>
    </source>
</evidence>
<accession>U3GZ33</accession>
<gene>
    <name evidence="1" type="ORF">CARG_07505</name>
</gene>
<dbReference type="Proteomes" id="UP000016943">
    <property type="component" value="Chromosome"/>
</dbReference>
<dbReference type="GeneID" id="78250766"/>
<dbReference type="KEGG" id="caz:CARG_07505"/>
<protein>
    <submittedName>
        <fullName evidence="1">Uncharacterized protein</fullName>
    </submittedName>
</protein>
<dbReference type="RefSeq" id="WP_021012012.1">
    <property type="nucleotide sequence ID" value="NC_022198.1"/>
</dbReference>
<reference evidence="1 2" key="1">
    <citation type="journal article" date="2013" name="Genome Announc.">
        <title>Whole-Genome Sequence of the Clinical Strain Corynebacterium argentoratense DSM 44202, Isolated from a Human Throat Specimen.</title>
        <authorList>
            <person name="Bomholt C."/>
            <person name="Glaub A."/>
            <person name="Gravermann K."/>
            <person name="Albersmeier A."/>
            <person name="Brinkrolf K."/>
            <person name="Ruckert C."/>
            <person name="Tauch A."/>
        </authorList>
    </citation>
    <scope>NUCLEOTIDE SEQUENCE [LARGE SCALE GENOMIC DNA]</scope>
    <source>
        <strain evidence="1">DSM 44202</strain>
    </source>
</reference>
<dbReference type="EMBL" id="CP006365">
    <property type="protein sequence ID" value="AGU15621.1"/>
    <property type="molecule type" value="Genomic_DNA"/>
</dbReference>
<dbReference type="STRING" id="1348662.CARG_07505"/>
<sequence length="71" mass="7199">MIKHRNGGVEYVAEGFIIHDVAGCAEDGDLAVVHGADVVGVGGGEVDVVEDGDGEAGDEVVFLPQDGDDFG</sequence>
<keyword evidence="2" id="KW-1185">Reference proteome</keyword>